<dbReference type="Pfam" id="PF13598">
    <property type="entry name" value="DUF4139"/>
    <property type="match status" value="1"/>
</dbReference>
<keyword evidence="4" id="KW-1185">Reference proteome</keyword>
<reference evidence="4" key="1">
    <citation type="journal article" date="2017" name="Environ. Microbiol. Rep.">
        <title>Genetic Diversity of Marine Anaerobic Ammonium-Oxidizing Bacteria as Revealed by Genomic and Proteomic Analyses of 'Candidatus Scalindua japonica'.</title>
        <authorList>
            <person name="Oshiki M."/>
            <person name="Mizuto K."/>
            <person name="Kimura Z."/>
            <person name="Kindaichi T."/>
            <person name="Satoh H."/>
            <person name="Okabe S."/>
        </authorList>
    </citation>
    <scope>NUCLEOTIDE SEQUENCE [LARGE SCALE GENOMIC DNA]</scope>
    <source>
        <strain evidence="4">husup-a2</strain>
    </source>
</reference>
<gene>
    <name evidence="3" type="ORF">SCALIN_C04_0030</name>
</gene>
<proteinExistence type="predicted"/>
<evidence type="ECO:0000259" key="2">
    <source>
        <dbReference type="Pfam" id="PF13598"/>
    </source>
</evidence>
<dbReference type="OrthoDB" id="9783078at2"/>
<evidence type="ECO:0000313" key="3">
    <source>
        <dbReference type="EMBL" id="GAX59542.1"/>
    </source>
</evidence>
<protein>
    <recommendedName>
        <fullName evidence="2">DUF4139 domain-containing protein</fullName>
    </recommendedName>
</protein>
<comment type="caution">
    <text evidence="3">The sequence shown here is derived from an EMBL/GenBank/DDBJ whole genome shotgun (WGS) entry which is preliminary data.</text>
</comment>
<feature type="chain" id="PRO_5013148960" description="DUF4139 domain-containing protein" evidence="1">
    <location>
        <begin position="22"/>
        <end position="475"/>
    </location>
</feature>
<dbReference type="RefSeq" id="WP_096892675.1">
    <property type="nucleotide sequence ID" value="NZ_BAOS01000004.1"/>
</dbReference>
<feature type="signal peptide" evidence="1">
    <location>
        <begin position="1"/>
        <end position="21"/>
    </location>
</feature>
<feature type="domain" description="DUF4139" evidence="2">
    <location>
        <begin position="186"/>
        <end position="431"/>
    </location>
</feature>
<name>A0A286TUH2_9BACT</name>
<dbReference type="InterPro" id="IPR037291">
    <property type="entry name" value="DUF4139"/>
</dbReference>
<dbReference type="AlphaFoldDB" id="A0A286TUH2"/>
<dbReference type="EMBL" id="BAOS01000004">
    <property type="protein sequence ID" value="GAX59542.1"/>
    <property type="molecule type" value="Genomic_DNA"/>
</dbReference>
<dbReference type="PANTHER" id="PTHR38075">
    <property type="entry name" value="DUF4139 DOMAIN-CONTAINING PROTEIN"/>
    <property type="match status" value="1"/>
</dbReference>
<organism evidence="3 4">
    <name type="scientific">Candidatus Scalindua japonica</name>
    <dbReference type="NCBI Taxonomy" id="1284222"/>
    <lineage>
        <taxon>Bacteria</taxon>
        <taxon>Pseudomonadati</taxon>
        <taxon>Planctomycetota</taxon>
        <taxon>Candidatus Brocadiia</taxon>
        <taxon>Candidatus Brocadiales</taxon>
        <taxon>Candidatus Scalinduaceae</taxon>
        <taxon>Candidatus Scalindua</taxon>
    </lineage>
</organism>
<accession>A0A286TUH2</accession>
<evidence type="ECO:0000313" key="4">
    <source>
        <dbReference type="Proteomes" id="UP000218542"/>
    </source>
</evidence>
<dbReference type="PANTHER" id="PTHR38075:SF1">
    <property type="entry name" value="DUF4139 DOMAIN-CONTAINING PROTEIN"/>
    <property type="match status" value="1"/>
</dbReference>
<evidence type="ECO:0000256" key="1">
    <source>
        <dbReference type="SAM" id="SignalP"/>
    </source>
</evidence>
<dbReference type="Proteomes" id="UP000218542">
    <property type="component" value="Unassembled WGS sequence"/>
</dbReference>
<sequence length="475" mass="54324">MKVKLLIALFVVMSFFSTVKAENVEVAKSTIDDQIGVEVAVYNNNIGIIKDTRKIMLPSGEGELRFMGVASSIMPVTVHVESLNYPNDLSVVEQNYEYDLINADKLLDKYVGKKIKIIVRNEYQDRKEIVEAVLLSNNNGQIYKIDNEIFVGHPGIKVLPEIPENLIAKPTLTWLYDNTSTKEHHIEVSYLSNNISWKADYVVVLNKDDTSSNISGWVTLDNKSGATYNNARLKLIAGDVHRATQPSRRKAVRMDYSMESVQAAPQFQEKEFFEYHMYDLQRKTTIKDKQTKQVSLLEASEVKTQKEFIVEGSQGIFMRQYRGNNPKQPVNVYVKFVNSEGNNLGIPIPGGIMRLYKMDDEGSLLFIGEDRVEHTPKDEEVRLKIGKAFDIVAERVQTDYKQKSSRRHESEWEITLKNRKKEDVVVSILESLSGNWSVINSSHPYTKIDAFTIRFDVNVPKDEEVKVKYRLRVGL</sequence>
<keyword evidence="1" id="KW-0732">Signal</keyword>